<evidence type="ECO:0000313" key="8">
    <source>
        <dbReference type="EMBL" id="SFF97587.1"/>
    </source>
</evidence>
<dbReference type="InterPro" id="IPR011010">
    <property type="entry name" value="DNA_brk_join_enz"/>
</dbReference>
<evidence type="ECO:0000313" key="9">
    <source>
        <dbReference type="Proteomes" id="UP000198876"/>
    </source>
</evidence>
<dbReference type="InterPro" id="IPR044068">
    <property type="entry name" value="CB"/>
</dbReference>
<keyword evidence="1" id="KW-0229">DNA integration</keyword>
<feature type="region of interest" description="Disordered" evidence="5">
    <location>
        <begin position="316"/>
        <end position="335"/>
    </location>
</feature>
<dbReference type="PROSITE" id="PS51898">
    <property type="entry name" value="TYR_RECOMBINASE"/>
    <property type="match status" value="1"/>
</dbReference>
<feature type="domain" description="Core-binding (CB)" evidence="7">
    <location>
        <begin position="6"/>
        <end position="89"/>
    </location>
</feature>
<protein>
    <submittedName>
        <fullName evidence="8">Site-specific recombinase XerD</fullName>
    </submittedName>
</protein>
<evidence type="ECO:0000256" key="1">
    <source>
        <dbReference type="ARBA" id="ARBA00022908"/>
    </source>
</evidence>
<evidence type="ECO:0000256" key="4">
    <source>
        <dbReference type="PROSITE-ProRule" id="PRU01248"/>
    </source>
</evidence>
<evidence type="ECO:0000259" key="6">
    <source>
        <dbReference type="PROSITE" id="PS51898"/>
    </source>
</evidence>
<dbReference type="PROSITE" id="PS51900">
    <property type="entry name" value="CB"/>
    <property type="match status" value="1"/>
</dbReference>
<dbReference type="Gene3D" id="1.10.443.10">
    <property type="entry name" value="Intergrase catalytic core"/>
    <property type="match status" value="1"/>
</dbReference>
<dbReference type="GO" id="GO:0015074">
    <property type="term" value="P:DNA integration"/>
    <property type="evidence" value="ECO:0007669"/>
    <property type="project" value="UniProtKB-KW"/>
</dbReference>
<dbReference type="RefSeq" id="WP_092889231.1">
    <property type="nucleotide sequence ID" value="NZ_FOOQ01000001.1"/>
</dbReference>
<dbReference type="Gene3D" id="1.10.150.130">
    <property type="match status" value="1"/>
</dbReference>
<reference evidence="9" key="1">
    <citation type="submission" date="2016-10" db="EMBL/GenBank/DDBJ databases">
        <authorList>
            <person name="Varghese N."/>
            <person name="Submissions S."/>
        </authorList>
    </citation>
    <scope>NUCLEOTIDE SEQUENCE [LARGE SCALE GENOMIC DNA]</scope>
    <source>
        <strain evidence="9">CGMCC 1.7739</strain>
    </source>
</reference>
<evidence type="ECO:0000256" key="2">
    <source>
        <dbReference type="ARBA" id="ARBA00023125"/>
    </source>
</evidence>
<evidence type="ECO:0000256" key="5">
    <source>
        <dbReference type="SAM" id="MobiDB-lite"/>
    </source>
</evidence>
<keyword evidence="9" id="KW-1185">Reference proteome</keyword>
<dbReference type="CDD" id="cd00397">
    <property type="entry name" value="DNA_BRE_C"/>
    <property type="match status" value="1"/>
</dbReference>
<accession>A0A1I2N791</accession>
<dbReference type="GO" id="GO:0003677">
    <property type="term" value="F:DNA binding"/>
    <property type="evidence" value="ECO:0007669"/>
    <property type="project" value="UniProtKB-UniRule"/>
</dbReference>
<dbReference type="InterPro" id="IPR002104">
    <property type="entry name" value="Integrase_catalytic"/>
</dbReference>
<dbReference type="PANTHER" id="PTHR30349:SF41">
    <property type="entry name" value="INTEGRASE_RECOMBINASE PROTEIN MJ0367-RELATED"/>
    <property type="match status" value="1"/>
</dbReference>
<dbReference type="STRING" id="553467.SAMN04488063_0995"/>
<evidence type="ECO:0000256" key="3">
    <source>
        <dbReference type="ARBA" id="ARBA00023172"/>
    </source>
</evidence>
<dbReference type="GO" id="GO:0006310">
    <property type="term" value="P:DNA recombination"/>
    <property type="evidence" value="ECO:0007669"/>
    <property type="project" value="UniProtKB-KW"/>
</dbReference>
<name>A0A1I2N791_9EURY</name>
<organism evidence="8 9">
    <name type="scientific">Halopelagius inordinatus</name>
    <dbReference type="NCBI Taxonomy" id="553467"/>
    <lineage>
        <taxon>Archaea</taxon>
        <taxon>Methanobacteriati</taxon>
        <taxon>Methanobacteriota</taxon>
        <taxon>Stenosarchaea group</taxon>
        <taxon>Halobacteria</taxon>
        <taxon>Halobacteriales</taxon>
        <taxon>Haloferacaceae</taxon>
    </lineage>
</organism>
<gene>
    <name evidence="8" type="ORF">SAMN04488063_0995</name>
</gene>
<proteinExistence type="predicted"/>
<dbReference type="OrthoDB" id="198497at2157"/>
<dbReference type="AlphaFoldDB" id="A0A1I2N791"/>
<keyword evidence="3" id="KW-0233">DNA recombination</keyword>
<feature type="domain" description="Tyr recombinase" evidence="6">
    <location>
        <begin position="113"/>
        <end position="329"/>
    </location>
</feature>
<evidence type="ECO:0000259" key="7">
    <source>
        <dbReference type="PROSITE" id="PS51900"/>
    </source>
</evidence>
<dbReference type="PANTHER" id="PTHR30349">
    <property type="entry name" value="PHAGE INTEGRASE-RELATED"/>
    <property type="match status" value="1"/>
</dbReference>
<keyword evidence="2 4" id="KW-0238">DNA-binding</keyword>
<dbReference type="InterPro" id="IPR050090">
    <property type="entry name" value="Tyrosine_recombinase_XerCD"/>
</dbReference>
<dbReference type="SUPFAM" id="SSF56349">
    <property type="entry name" value="DNA breaking-rejoining enzymes"/>
    <property type="match status" value="1"/>
</dbReference>
<dbReference type="Pfam" id="PF00589">
    <property type="entry name" value="Phage_integrase"/>
    <property type="match status" value="1"/>
</dbReference>
<sequence length="335" mass="38638">MEQKNIPPRDGVQRYLNDRKPELSQKSLYNYRVSVNQFADWCEENQIRYLRELDGDLIAQYKDYRLERVATITARNDIRVIKNFIEFCESIHAVFSGLSELVRIPKTTVEDEICDDFLTKEEADAILPFLAKHEYATNRHLIVLILWKAGMRLSGLRALDVEDIDPDGPTLKIRHRPDKGTPLKNNRRGERNIYVTHEVMDVIEDYLTHTRPDVTDEYGRKPLIATRHGRPSHTTIQKAVYAATRPCTYNGGKCPFDRDPNDCEATKYAHITKCPGSVSPHALRRGYVTAARNAGQPKDVTGERVNMTGRVLDKHYDKGNFQEKANRRRDSLRDI</sequence>
<dbReference type="InterPro" id="IPR013762">
    <property type="entry name" value="Integrase-like_cat_sf"/>
</dbReference>
<dbReference type="EMBL" id="FOOQ01000001">
    <property type="protein sequence ID" value="SFF97587.1"/>
    <property type="molecule type" value="Genomic_DNA"/>
</dbReference>
<dbReference type="Proteomes" id="UP000198876">
    <property type="component" value="Unassembled WGS sequence"/>
</dbReference>
<dbReference type="InterPro" id="IPR010998">
    <property type="entry name" value="Integrase_recombinase_N"/>
</dbReference>